<evidence type="ECO:0000256" key="2">
    <source>
        <dbReference type="ARBA" id="ARBA00022723"/>
    </source>
</evidence>
<feature type="binding site" evidence="4">
    <location>
        <position position="115"/>
    </location>
    <ligand>
        <name>Zn(2+)</name>
        <dbReference type="ChEBI" id="CHEBI:29105"/>
    </ligand>
</feature>
<comment type="function">
    <text evidence="4">Involved in the maturation of [NiFe] hydrogenases. Required for nickel insertion into the metal center of the hydrogenase.</text>
</comment>
<dbReference type="GO" id="GO:0016151">
    <property type="term" value="F:nickel cation binding"/>
    <property type="evidence" value="ECO:0007669"/>
    <property type="project" value="UniProtKB-UniRule"/>
</dbReference>
<evidence type="ECO:0000256" key="1">
    <source>
        <dbReference type="ARBA" id="ARBA00022596"/>
    </source>
</evidence>
<dbReference type="HAMAP" id="MF_00213">
    <property type="entry name" value="HypA_HybF"/>
    <property type="match status" value="1"/>
</dbReference>
<name>A0A9X4H356_9FIRM</name>
<evidence type="ECO:0000256" key="3">
    <source>
        <dbReference type="ARBA" id="ARBA00022833"/>
    </source>
</evidence>
<feature type="binding site" evidence="4">
    <location>
        <position position="112"/>
    </location>
    <ligand>
        <name>Zn(2+)</name>
        <dbReference type="ChEBI" id="CHEBI:29105"/>
    </ligand>
</feature>
<dbReference type="Gene3D" id="3.30.2320.80">
    <property type="match status" value="1"/>
</dbReference>
<reference evidence="5" key="1">
    <citation type="submission" date="2022-02" db="EMBL/GenBank/DDBJ databases">
        <authorList>
            <person name="Leng L."/>
        </authorList>
    </citation>
    <scope>NUCLEOTIDE SEQUENCE</scope>
    <source>
        <strain evidence="5">JI</strain>
    </source>
</reference>
<keyword evidence="3 4" id="KW-0862">Zinc</keyword>
<evidence type="ECO:0000256" key="4">
    <source>
        <dbReference type="HAMAP-Rule" id="MF_00213"/>
    </source>
</evidence>
<dbReference type="EMBL" id="JAKOAV010000030">
    <property type="protein sequence ID" value="MDF9409426.1"/>
    <property type="molecule type" value="Genomic_DNA"/>
</dbReference>
<dbReference type="GO" id="GO:0051604">
    <property type="term" value="P:protein maturation"/>
    <property type="evidence" value="ECO:0007669"/>
    <property type="project" value="InterPro"/>
</dbReference>
<comment type="caution">
    <text evidence="5">The sequence shown here is derived from an EMBL/GenBank/DDBJ whole genome shotgun (WGS) entry which is preliminary data.</text>
</comment>
<dbReference type="Pfam" id="PF01155">
    <property type="entry name" value="HypA"/>
    <property type="match status" value="1"/>
</dbReference>
<sequence length="137" mass="15833">MHEWALAESIVFTVNEEADKERLKDITMVKVKVGELQQIDLDIFKFALENVLPLSSIPLDMNRIDIEIDESTLKCKVCRNEWNFREAAGKLPEEESEAIHFIPEVAHIYIRCPRCGSPDFEIAKGRGVWIDYIKGER</sequence>
<dbReference type="Proteomes" id="UP001154312">
    <property type="component" value="Unassembled WGS sequence"/>
</dbReference>
<dbReference type="PANTHER" id="PTHR34535">
    <property type="entry name" value="HYDROGENASE MATURATION FACTOR HYPA"/>
    <property type="match status" value="1"/>
</dbReference>
<accession>A0A9X4H356</accession>
<protein>
    <recommendedName>
        <fullName evidence="4">Hydrogenase maturation factor HypA</fullName>
    </recommendedName>
</protein>
<dbReference type="RefSeq" id="WP_277444887.1">
    <property type="nucleotide sequence ID" value="NZ_JAKOAV010000030.1"/>
</dbReference>
<feature type="binding site" evidence="4">
    <location>
        <position position="2"/>
    </location>
    <ligand>
        <name>Ni(2+)</name>
        <dbReference type="ChEBI" id="CHEBI:49786"/>
    </ligand>
</feature>
<keyword evidence="2 4" id="KW-0479">Metal-binding</keyword>
<gene>
    <name evidence="4 5" type="primary">hypA</name>
    <name evidence="5" type="ORF">L7E55_13855</name>
</gene>
<dbReference type="PIRSF" id="PIRSF004761">
    <property type="entry name" value="Hydrgn_mat_HypA"/>
    <property type="match status" value="1"/>
</dbReference>
<feature type="binding site" evidence="4">
    <location>
        <position position="75"/>
    </location>
    <ligand>
        <name>Zn(2+)</name>
        <dbReference type="ChEBI" id="CHEBI:29105"/>
    </ligand>
</feature>
<keyword evidence="1 4" id="KW-0533">Nickel</keyword>
<evidence type="ECO:0000313" key="6">
    <source>
        <dbReference type="Proteomes" id="UP001154312"/>
    </source>
</evidence>
<comment type="similarity">
    <text evidence="4">Belongs to the HypA/HybF family.</text>
</comment>
<feature type="binding site" evidence="4">
    <location>
        <position position="78"/>
    </location>
    <ligand>
        <name>Zn(2+)</name>
        <dbReference type="ChEBI" id="CHEBI:29105"/>
    </ligand>
</feature>
<dbReference type="PANTHER" id="PTHR34535:SF3">
    <property type="entry name" value="HYDROGENASE MATURATION FACTOR HYPA"/>
    <property type="match status" value="1"/>
</dbReference>
<proteinExistence type="inferred from homology"/>
<dbReference type="NCBIfam" id="NF003008">
    <property type="entry name" value="PRK03824.1"/>
    <property type="match status" value="1"/>
</dbReference>
<dbReference type="InterPro" id="IPR000688">
    <property type="entry name" value="HypA/HybF"/>
</dbReference>
<organism evidence="5 6">
    <name type="scientific">Pelotomaculum isophthalicicum JI</name>
    <dbReference type="NCBI Taxonomy" id="947010"/>
    <lineage>
        <taxon>Bacteria</taxon>
        <taxon>Bacillati</taxon>
        <taxon>Bacillota</taxon>
        <taxon>Clostridia</taxon>
        <taxon>Eubacteriales</taxon>
        <taxon>Desulfotomaculaceae</taxon>
        <taxon>Pelotomaculum</taxon>
    </lineage>
</organism>
<evidence type="ECO:0000313" key="5">
    <source>
        <dbReference type="EMBL" id="MDF9409426.1"/>
    </source>
</evidence>
<keyword evidence="6" id="KW-1185">Reference proteome</keyword>
<dbReference type="GO" id="GO:0008270">
    <property type="term" value="F:zinc ion binding"/>
    <property type="evidence" value="ECO:0007669"/>
    <property type="project" value="UniProtKB-UniRule"/>
</dbReference>
<dbReference type="AlphaFoldDB" id="A0A9X4H356"/>